<reference evidence="2 3" key="2">
    <citation type="submission" date="2017-10" db="EMBL/GenBank/DDBJ databases">
        <title>Extensive intraspecific genome diversity in a model arbuscular mycorrhizal fungus.</title>
        <authorList>
            <person name="Chen E.C.H."/>
            <person name="Morin E."/>
            <person name="Baudet D."/>
            <person name="Noel J."/>
            <person name="Ndikumana S."/>
            <person name="Charron P."/>
            <person name="St-Onge C."/>
            <person name="Giorgi J."/>
            <person name="Grigoriev I.V."/>
            <person name="Roux C."/>
            <person name="Martin F.M."/>
            <person name="Corradi N."/>
        </authorList>
    </citation>
    <scope>NUCLEOTIDE SEQUENCE [LARGE SCALE GENOMIC DNA]</scope>
    <source>
        <strain evidence="2 3">C2</strain>
    </source>
</reference>
<dbReference type="VEuPathDB" id="FungiDB:RhiirFUN_025231"/>
<evidence type="ECO:0000313" key="2">
    <source>
        <dbReference type="EMBL" id="PKK80507.1"/>
    </source>
</evidence>
<feature type="compositionally biased region" description="Basic residues" evidence="1">
    <location>
        <begin position="70"/>
        <end position="81"/>
    </location>
</feature>
<feature type="compositionally biased region" description="Low complexity" evidence="1">
    <location>
        <begin position="52"/>
        <end position="64"/>
    </location>
</feature>
<dbReference type="EMBL" id="LLXL01000011">
    <property type="protein sequence ID" value="PKK80507.1"/>
    <property type="molecule type" value="Genomic_DNA"/>
</dbReference>
<proteinExistence type="predicted"/>
<accession>A0A2N1P2V2</accession>
<comment type="caution">
    <text evidence="2">The sequence shown here is derived from an EMBL/GenBank/DDBJ whole genome shotgun (WGS) entry which is preliminary data.</text>
</comment>
<organism evidence="2 3">
    <name type="scientific">Rhizophagus irregularis</name>
    <dbReference type="NCBI Taxonomy" id="588596"/>
    <lineage>
        <taxon>Eukaryota</taxon>
        <taxon>Fungi</taxon>
        <taxon>Fungi incertae sedis</taxon>
        <taxon>Mucoromycota</taxon>
        <taxon>Glomeromycotina</taxon>
        <taxon>Glomeromycetes</taxon>
        <taxon>Glomerales</taxon>
        <taxon>Glomeraceae</taxon>
        <taxon>Rhizophagus</taxon>
    </lineage>
</organism>
<reference evidence="2 3" key="1">
    <citation type="submission" date="2016-04" db="EMBL/GenBank/DDBJ databases">
        <title>Genome analyses suggest a sexual origin of heterokaryosis in a supposedly ancient asexual fungus.</title>
        <authorList>
            <person name="Ropars J."/>
            <person name="Sedzielewska K."/>
            <person name="Noel J."/>
            <person name="Charron P."/>
            <person name="Farinelli L."/>
            <person name="Marton T."/>
            <person name="Kruger M."/>
            <person name="Pelin A."/>
            <person name="Brachmann A."/>
            <person name="Corradi N."/>
        </authorList>
    </citation>
    <scope>NUCLEOTIDE SEQUENCE [LARGE SCALE GENOMIC DNA]</scope>
    <source>
        <strain evidence="2 3">C2</strain>
    </source>
</reference>
<evidence type="ECO:0000256" key="1">
    <source>
        <dbReference type="SAM" id="MobiDB-lite"/>
    </source>
</evidence>
<feature type="region of interest" description="Disordered" evidence="1">
    <location>
        <begin position="36"/>
        <end position="81"/>
    </location>
</feature>
<sequence>MSGRRSSRKGFMVQCRDNVKRLTVVSVQRTMCKSFNVLAPPPNSPPPPPSTTPSASSATFTTASTPPPSFHRRVKTAMRNQ</sequence>
<dbReference type="Proteomes" id="UP000233469">
    <property type="component" value="Unassembled WGS sequence"/>
</dbReference>
<protein>
    <submittedName>
        <fullName evidence="2">Uncharacterized protein</fullName>
    </submittedName>
</protein>
<feature type="compositionally biased region" description="Pro residues" evidence="1">
    <location>
        <begin position="39"/>
        <end position="51"/>
    </location>
</feature>
<name>A0A2N1P2V2_9GLOM</name>
<evidence type="ECO:0000313" key="3">
    <source>
        <dbReference type="Proteomes" id="UP000233469"/>
    </source>
</evidence>
<dbReference type="AlphaFoldDB" id="A0A2N1P2V2"/>
<gene>
    <name evidence="2" type="ORF">RhiirC2_767950</name>
</gene>